<dbReference type="EMBL" id="CP000552">
    <property type="protein sequence ID" value="ABM71217.1"/>
    <property type="molecule type" value="Genomic_DNA"/>
</dbReference>
<dbReference type="InterPro" id="IPR006027">
    <property type="entry name" value="NusB_RsmB_TIM44"/>
</dbReference>
<evidence type="ECO:0000256" key="4">
    <source>
        <dbReference type="ARBA" id="ARBA00023015"/>
    </source>
</evidence>
<dbReference type="Proteomes" id="UP000001589">
    <property type="component" value="Chromosome"/>
</dbReference>
<dbReference type="OrthoDB" id="3528057at2"/>
<evidence type="ECO:0000256" key="1">
    <source>
        <dbReference type="ARBA" id="ARBA00005952"/>
    </source>
</evidence>
<protein>
    <submittedName>
        <fullName evidence="8">Antitermination protein NusB</fullName>
    </submittedName>
</protein>
<evidence type="ECO:0000256" key="3">
    <source>
        <dbReference type="ARBA" id="ARBA00022884"/>
    </source>
</evidence>
<reference evidence="8 9" key="1">
    <citation type="journal article" date="2007" name="PLoS Genet.">
        <title>Patterns and implications of gene gain and loss in the evolution of Prochlorococcus.</title>
        <authorList>
            <person name="Kettler G.C."/>
            <person name="Martiny A.C."/>
            <person name="Huang K."/>
            <person name="Zucker J."/>
            <person name="Coleman M.L."/>
            <person name="Rodrigue S."/>
            <person name="Chen F."/>
            <person name="Lapidus A."/>
            <person name="Ferriera S."/>
            <person name="Johnson J."/>
            <person name="Steglich C."/>
            <person name="Church G.M."/>
            <person name="Richardson P."/>
            <person name="Chisholm S.W."/>
        </authorList>
    </citation>
    <scope>NUCLEOTIDE SEQUENCE [LARGE SCALE GENOMIC DNA]</scope>
    <source>
        <strain evidence="8 9">MIT 9515</strain>
    </source>
</reference>
<keyword evidence="2" id="KW-0889">Transcription antitermination</keyword>
<dbReference type="GO" id="GO:0003723">
    <property type="term" value="F:RNA binding"/>
    <property type="evidence" value="ECO:0007669"/>
    <property type="project" value="UniProtKB-KW"/>
</dbReference>
<dbReference type="GeneID" id="60200319"/>
<evidence type="ECO:0000313" key="9">
    <source>
        <dbReference type="Proteomes" id="UP000001589"/>
    </source>
</evidence>
<proteinExistence type="inferred from homology"/>
<keyword evidence="3" id="KW-0694">RNA-binding</keyword>
<dbReference type="GO" id="GO:0005829">
    <property type="term" value="C:cytosol"/>
    <property type="evidence" value="ECO:0007669"/>
    <property type="project" value="TreeGrafter"/>
</dbReference>
<feature type="coiled-coil region" evidence="6">
    <location>
        <begin position="43"/>
        <end position="70"/>
    </location>
</feature>
<gene>
    <name evidence="8" type="primary">nusB</name>
    <name evidence="8" type="ordered locus">P9515_00081</name>
</gene>
<evidence type="ECO:0000259" key="7">
    <source>
        <dbReference type="Pfam" id="PF01029"/>
    </source>
</evidence>
<sequence length="208" mass="23670">MHNRSLSRELALLSLGIIKDKGDLVLSNCQIEEIFESALDSLINHCRDELDDCEADLENVSQNLLDSELKEGSDSSFANVRDELKKAFHKIESVMNSLSVTLDFPKLVVSSNQNDIREDVNHRIKSIIDNLQTIDSEIDEVMDGWRLKRLPRIDRDILRLAYIDIHLLDTPIAVACDEAVNLANKYSDTQGRKMINGVLRRLQKVKVK</sequence>
<evidence type="ECO:0000256" key="2">
    <source>
        <dbReference type="ARBA" id="ARBA00022814"/>
    </source>
</evidence>
<dbReference type="InterPro" id="IPR035926">
    <property type="entry name" value="NusB-like_sf"/>
</dbReference>
<keyword evidence="6" id="KW-0175">Coiled coil</keyword>
<dbReference type="AlphaFoldDB" id="A2BTW5"/>
<dbReference type="GO" id="GO:0006353">
    <property type="term" value="P:DNA-templated transcription termination"/>
    <property type="evidence" value="ECO:0007669"/>
    <property type="project" value="InterPro"/>
</dbReference>
<dbReference type="PANTHER" id="PTHR11078:SF3">
    <property type="entry name" value="ANTITERMINATION NUSB DOMAIN-CONTAINING PROTEIN"/>
    <property type="match status" value="1"/>
</dbReference>
<dbReference type="HOGENOM" id="CLU_087843_0_0_3"/>
<dbReference type="PANTHER" id="PTHR11078">
    <property type="entry name" value="N UTILIZATION SUBSTANCE PROTEIN B-RELATED"/>
    <property type="match status" value="1"/>
</dbReference>
<evidence type="ECO:0000256" key="5">
    <source>
        <dbReference type="ARBA" id="ARBA00023163"/>
    </source>
</evidence>
<feature type="domain" description="NusB/RsmB/TIM44" evidence="7">
    <location>
        <begin position="117"/>
        <end position="204"/>
    </location>
</feature>
<dbReference type="KEGG" id="pmc:P9515_00081"/>
<dbReference type="InterPro" id="IPR011605">
    <property type="entry name" value="NusB_fam"/>
</dbReference>
<dbReference type="NCBIfam" id="TIGR01951">
    <property type="entry name" value="nusB"/>
    <property type="match status" value="1"/>
</dbReference>
<dbReference type="STRING" id="167542.P9515_00081"/>
<comment type="similarity">
    <text evidence="1">Belongs to the NusB family.</text>
</comment>
<keyword evidence="4" id="KW-0805">Transcription regulation</keyword>
<dbReference type="RefSeq" id="WP_011819334.1">
    <property type="nucleotide sequence ID" value="NC_008817.1"/>
</dbReference>
<dbReference type="GO" id="GO:0031564">
    <property type="term" value="P:transcription antitermination"/>
    <property type="evidence" value="ECO:0007669"/>
    <property type="project" value="UniProtKB-KW"/>
</dbReference>
<dbReference type="SUPFAM" id="SSF48013">
    <property type="entry name" value="NusB-like"/>
    <property type="match status" value="1"/>
</dbReference>
<evidence type="ECO:0000313" key="8">
    <source>
        <dbReference type="EMBL" id="ABM71217.1"/>
    </source>
</evidence>
<organism evidence="8 9">
    <name type="scientific">Prochlorococcus marinus (strain MIT 9515)</name>
    <dbReference type="NCBI Taxonomy" id="167542"/>
    <lineage>
        <taxon>Bacteria</taxon>
        <taxon>Bacillati</taxon>
        <taxon>Cyanobacteriota</taxon>
        <taxon>Cyanophyceae</taxon>
        <taxon>Synechococcales</taxon>
        <taxon>Prochlorococcaceae</taxon>
        <taxon>Prochlorococcus</taxon>
    </lineage>
</organism>
<dbReference type="eggNOG" id="COG0781">
    <property type="taxonomic scope" value="Bacteria"/>
</dbReference>
<dbReference type="Pfam" id="PF01029">
    <property type="entry name" value="NusB"/>
    <property type="match status" value="1"/>
</dbReference>
<accession>A2BTW5</accession>
<dbReference type="Gene3D" id="1.10.940.10">
    <property type="entry name" value="NusB-like"/>
    <property type="match status" value="1"/>
</dbReference>
<keyword evidence="5" id="KW-0804">Transcription</keyword>
<evidence type="ECO:0000256" key="6">
    <source>
        <dbReference type="SAM" id="Coils"/>
    </source>
</evidence>
<name>A2BTW5_PROM5</name>